<name>A0AAX1L7S5_9CORY</name>
<sequence length="97" mass="10880">MELHPGENPVSTSAPWWGNFFNRIHRNETWDLTVSPFSPGLARKASDKLPYLFDADGDNVTSTSWGLMEAAALISVFAEENAQWKKISIDGQERIVD</sequence>
<evidence type="ECO:0000313" key="1">
    <source>
        <dbReference type="EMBL" id="QRP70499.1"/>
    </source>
</evidence>
<accession>A0AAX1L7S5</accession>
<proteinExistence type="predicted"/>
<gene>
    <name evidence="1" type="ORF">I6J21_12290</name>
</gene>
<dbReference type="EMBL" id="CP069534">
    <property type="protein sequence ID" value="QRP70499.1"/>
    <property type="molecule type" value="Genomic_DNA"/>
</dbReference>
<dbReference type="AlphaFoldDB" id="A0AAX1L7S5"/>
<organism evidence="1 2">
    <name type="scientific">Corynebacterium glucuronolyticum</name>
    <dbReference type="NCBI Taxonomy" id="39791"/>
    <lineage>
        <taxon>Bacteria</taxon>
        <taxon>Bacillati</taxon>
        <taxon>Actinomycetota</taxon>
        <taxon>Actinomycetes</taxon>
        <taxon>Mycobacteriales</taxon>
        <taxon>Corynebacteriaceae</taxon>
        <taxon>Corynebacterium</taxon>
    </lineage>
</organism>
<dbReference type="Proteomes" id="UP000617681">
    <property type="component" value="Chromosome"/>
</dbReference>
<protein>
    <submittedName>
        <fullName evidence="1">Uncharacterized protein</fullName>
    </submittedName>
</protein>
<evidence type="ECO:0000313" key="2">
    <source>
        <dbReference type="Proteomes" id="UP000617681"/>
    </source>
</evidence>
<reference evidence="1" key="1">
    <citation type="submission" date="2021-02" db="EMBL/GenBank/DDBJ databases">
        <title>FDA dAtabase for Regulatory Grade micrObial Sequences (FDA-ARGOS): Supporting development and validation of Infectious Disease Dx tests.</title>
        <authorList>
            <person name="Sproer C."/>
            <person name="Gronow S."/>
            <person name="Severitt S."/>
            <person name="Schroder I."/>
            <person name="Tallon L."/>
            <person name="Sadzewicz L."/>
            <person name="Zhao X."/>
            <person name="Boylan J."/>
            <person name="Ott S."/>
            <person name="Bowen H."/>
            <person name="Vavikolanu K."/>
            <person name="Mehta A."/>
            <person name="Aluvathingal J."/>
            <person name="Nadendla S."/>
            <person name="Lowell S."/>
            <person name="Myers T."/>
            <person name="Yan Y."/>
            <person name="Sichtig H."/>
        </authorList>
    </citation>
    <scope>NUCLEOTIDE SEQUENCE</scope>
    <source>
        <strain evidence="1">FDAARGOS_1191</strain>
    </source>
</reference>
<dbReference type="RefSeq" id="WP_005388178.1">
    <property type="nucleotide sequence ID" value="NZ_CP069485.1"/>
</dbReference>